<evidence type="ECO:0000313" key="2">
    <source>
        <dbReference type="Proteomes" id="UP001473424"/>
    </source>
</evidence>
<evidence type="ECO:0000313" key="1">
    <source>
        <dbReference type="EMBL" id="BET38363.1"/>
    </source>
</evidence>
<reference evidence="2" key="1">
    <citation type="journal article" date="2024" name="FEMS Microbiol. Lett.">
        <title>Genomic insights into Spiroplasma endosymbionts that induce male-killing and protective phenotypes in the pea aphid.</title>
        <authorList>
            <person name="Arai H."/>
            <person name="Legeai F."/>
            <person name="Kageyama D."/>
            <person name="Sugio A."/>
            <person name="Simon J.C."/>
        </authorList>
    </citation>
    <scope>NUCLEOTIDE SEQUENCE [LARGE SCALE GENOMIC DNA]</scope>
    <source>
        <strain evidence="2">sAp269</strain>
    </source>
</reference>
<keyword evidence="2" id="KW-1185">Reference proteome</keyword>
<dbReference type="Proteomes" id="UP001473424">
    <property type="component" value="Chromosome"/>
</dbReference>
<dbReference type="RefSeq" id="WP_353307015.1">
    <property type="nucleotide sequence ID" value="NZ_AP028955.1"/>
</dbReference>
<name>A0ABN7BW83_9MOLU</name>
<accession>A0ABN7BW83</accession>
<gene>
    <name evidence="1" type="ORF">SAP269_09520</name>
</gene>
<organism evidence="1 2">
    <name type="scientific">Spiroplasma ixodetis</name>
    <dbReference type="NCBI Taxonomy" id="2141"/>
    <lineage>
        <taxon>Bacteria</taxon>
        <taxon>Bacillati</taxon>
        <taxon>Mycoplasmatota</taxon>
        <taxon>Mollicutes</taxon>
        <taxon>Entomoplasmatales</taxon>
        <taxon>Spiroplasmataceae</taxon>
        <taxon>Spiroplasma</taxon>
    </lineage>
</organism>
<proteinExistence type="predicted"/>
<sequence>MGYTLFLWRKIKKETGHIKPILNYQKGHSQKIKDLDQLKNYLAQNKDVTVQKVRLFKNLCIFLQSY</sequence>
<dbReference type="EMBL" id="AP028955">
    <property type="protein sequence ID" value="BET38363.1"/>
    <property type="molecule type" value="Genomic_DNA"/>
</dbReference>
<protein>
    <submittedName>
        <fullName evidence="1">Uncharacterized protein</fullName>
    </submittedName>
</protein>